<dbReference type="Proteomes" id="UP000634136">
    <property type="component" value="Unassembled WGS sequence"/>
</dbReference>
<keyword evidence="2" id="KW-1185">Reference proteome</keyword>
<gene>
    <name evidence="1" type="ORF">G2W53_024764</name>
</gene>
<evidence type="ECO:0000313" key="1">
    <source>
        <dbReference type="EMBL" id="KAF7819309.1"/>
    </source>
</evidence>
<sequence>MPYILMRWRWSSNVLSENGGIGSSNFLVKTNKLCKIASFCDDSFCRAAISA</sequence>
<evidence type="ECO:0000313" key="2">
    <source>
        <dbReference type="Proteomes" id="UP000634136"/>
    </source>
</evidence>
<dbReference type="EMBL" id="JAAIUW010000008">
    <property type="protein sequence ID" value="KAF7819309.1"/>
    <property type="molecule type" value="Genomic_DNA"/>
</dbReference>
<comment type="caution">
    <text evidence="1">The sequence shown here is derived from an EMBL/GenBank/DDBJ whole genome shotgun (WGS) entry which is preliminary data.</text>
</comment>
<name>A0A834TDE9_9FABA</name>
<reference evidence="1" key="1">
    <citation type="submission" date="2020-09" db="EMBL/GenBank/DDBJ databases">
        <title>Genome-Enabled Discovery of Anthraquinone Biosynthesis in Senna tora.</title>
        <authorList>
            <person name="Kang S.-H."/>
            <person name="Pandey R.P."/>
            <person name="Lee C.-M."/>
            <person name="Sim J.-S."/>
            <person name="Jeong J.-T."/>
            <person name="Choi B.-S."/>
            <person name="Jung M."/>
            <person name="Ginzburg D."/>
            <person name="Zhao K."/>
            <person name="Won S.Y."/>
            <person name="Oh T.-J."/>
            <person name="Yu Y."/>
            <person name="Kim N.-H."/>
            <person name="Lee O.R."/>
            <person name="Lee T.-H."/>
            <person name="Bashyal P."/>
            <person name="Kim T.-S."/>
            <person name="Lee W.-H."/>
            <person name="Kawkins C."/>
            <person name="Kim C.-K."/>
            <person name="Kim J.S."/>
            <person name="Ahn B.O."/>
            <person name="Rhee S.Y."/>
            <person name="Sohng J.K."/>
        </authorList>
    </citation>
    <scope>NUCLEOTIDE SEQUENCE</scope>
    <source>
        <tissue evidence="1">Leaf</tissue>
    </source>
</reference>
<protein>
    <submittedName>
        <fullName evidence="1">Uncharacterized protein</fullName>
    </submittedName>
</protein>
<accession>A0A834TDE9</accession>
<dbReference type="AlphaFoldDB" id="A0A834TDE9"/>
<proteinExistence type="predicted"/>
<organism evidence="1 2">
    <name type="scientific">Senna tora</name>
    <dbReference type="NCBI Taxonomy" id="362788"/>
    <lineage>
        <taxon>Eukaryota</taxon>
        <taxon>Viridiplantae</taxon>
        <taxon>Streptophyta</taxon>
        <taxon>Embryophyta</taxon>
        <taxon>Tracheophyta</taxon>
        <taxon>Spermatophyta</taxon>
        <taxon>Magnoliopsida</taxon>
        <taxon>eudicotyledons</taxon>
        <taxon>Gunneridae</taxon>
        <taxon>Pentapetalae</taxon>
        <taxon>rosids</taxon>
        <taxon>fabids</taxon>
        <taxon>Fabales</taxon>
        <taxon>Fabaceae</taxon>
        <taxon>Caesalpinioideae</taxon>
        <taxon>Cassia clade</taxon>
        <taxon>Senna</taxon>
    </lineage>
</organism>